<dbReference type="InterPro" id="IPR013216">
    <property type="entry name" value="Methyltransf_11"/>
</dbReference>
<dbReference type="EMBL" id="CP151657">
    <property type="protein sequence ID" value="WZP17403.1"/>
    <property type="molecule type" value="Genomic_DNA"/>
</dbReference>
<dbReference type="PANTHER" id="PTHR43460:SF1">
    <property type="entry name" value="METHYLTRANSFERASE TYPE 11 DOMAIN-CONTAINING PROTEIN"/>
    <property type="match status" value="1"/>
</dbReference>
<dbReference type="RefSeq" id="WP_342025000.1">
    <property type="nucleotide sequence ID" value="NZ_CP151657.1"/>
</dbReference>
<gene>
    <name evidence="2" type="ORF">AAE021_07555</name>
</gene>
<name>A0ABZ3A1G7_9MICC</name>
<evidence type="ECO:0000313" key="3">
    <source>
        <dbReference type="Proteomes" id="UP001448858"/>
    </source>
</evidence>
<keyword evidence="2" id="KW-0489">Methyltransferase</keyword>
<dbReference type="GO" id="GO:0032259">
    <property type="term" value="P:methylation"/>
    <property type="evidence" value="ECO:0007669"/>
    <property type="project" value="UniProtKB-KW"/>
</dbReference>
<evidence type="ECO:0000313" key="2">
    <source>
        <dbReference type="EMBL" id="WZP17403.1"/>
    </source>
</evidence>
<feature type="domain" description="Methyltransferase type 11" evidence="1">
    <location>
        <begin position="57"/>
        <end position="141"/>
    </location>
</feature>
<keyword evidence="3" id="KW-1185">Reference proteome</keyword>
<sequence length="257" mass="28182">MSASPLHAFDDLVQEANTVPLAGWDFSFLKGRTVGDALPWNYQQMASGLVSRGHRTLDIDTGGGEIFESLQPRRGSVAVEPYNPNFALSTQRLQPLGVEVKERTSALLPLGDASFDLVLNRHGYLNLEEFRRVLTPGGVLLTQQVGGLNDLEFNEALGIPATISANAPASALDLRKSLSRAGFVNCQVSEAMVSTRFLDVGAVVYQLRAVPWQAPGFDATIHRRHLRRIHEQIGQTGGFEVRSQRFLVMATRPMESV</sequence>
<dbReference type="InterPro" id="IPR052939">
    <property type="entry name" value="23S_rRNA_MeTrnsfrase_RlmA"/>
</dbReference>
<proteinExistence type="predicted"/>
<accession>A0ABZ3A1G7</accession>
<dbReference type="Pfam" id="PF08241">
    <property type="entry name" value="Methyltransf_11"/>
    <property type="match status" value="1"/>
</dbReference>
<dbReference type="Gene3D" id="3.40.50.150">
    <property type="entry name" value="Vaccinia Virus protein VP39"/>
    <property type="match status" value="1"/>
</dbReference>
<dbReference type="Proteomes" id="UP001448858">
    <property type="component" value="Chromosome"/>
</dbReference>
<evidence type="ECO:0000259" key="1">
    <source>
        <dbReference type="Pfam" id="PF08241"/>
    </source>
</evidence>
<dbReference type="SUPFAM" id="SSF53335">
    <property type="entry name" value="S-adenosyl-L-methionine-dependent methyltransferases"/>
    <property type="match status" value="1"/>
</dbReference>
<organism evidence="2 3">
    <name type="scientific">Arthrobacter citreus</name>
    <dbReference type="NCBI Taxonomy" id="1670"/>
    <lineage>
        <taxon>Bacteria</taxon>
        <taxon>Bacillati</taxon>
        <taxon>Actinomycetota</taxon>
        <taxon>Actinomycetes</taxon>
        <taxon>Micrococcales</taxon>
        <taxon>Micrococcaceae</taxon>
        <taxon>Arthrobacter</taxon>
    </lineage>
</organism>
<dbReference type="PANTHER" id="PTHR43460">
    <property type="entry name" value="METHYLTRANSFERASE"/>
    <property type="match status" value="1"/>
</dbReference>
<dbReference type="GO" id="GO:0008168">
    <property type="term" value="F:methyltransferase activity"/>
    <property type="evidence" value="ECO:0007669"/>
    <property type="project" value="UniProtKB-KW"/>
</dbReference>
<protein>
    <submittedName>
        <fullName evidence="2">Methyltransferase domain-containing protein</fullName>
    </submittedName>
</protein>
<reference evidence="2 3" key="1">
    <citation type="submission" date="2024-04" db="EMBL/GenBank/DDBJ databases">
        <title>Arthrobacter sp. from Plains bison fecal sample.</title>
        <authorList>
            <person name="Ruzzini A."/>
        </authorList>
    </citation>
    <scope>NUCLEOTIDE SEQUENCE [LARGE SCALE GENOMIC DNA]</scope>
    <source>
        <strain evidence="2 3">EINP1</strain>
    </source>
</reference>
<keyword evidence="2" id="KW-0808">Transferase</keyword>
<dbReference type="InterPro" id="IPR029063">
    <property type="entry name" value="SAM-dependent_MTases_sf"/>
</dbReference>